<evidence type="ECO:0000313" key="3">
    <source>
        <dbReference type="Proteomes" id="UP001234989"/>
    </source>
</evidence>
<dbReference type="PANTHER" id="PTHR33710:SF71">
    <property type="entry name" value="ENDONUCLEASE_EXONUCLEASE_PHOSPHATASE DOMAIN-CONTAINING PROTEIN"/>
    <property type="match status" value="1"/>
</dbReference>
<name>A0AAF1A047_SOLVR</name>
<dbReference type="InterPro" id="IPR005135">
    <property type="entry name" value="Endo/exonuclease/phosphatase"/>
</dbReference>
<feature type="domain" description="Endonuclease/exonuclease/phosphatase" evidence="1">
    <location>
        <begin position="2"/>
        <end position="207"/>
    </location>
</feature>
<evidence type="ECO:0000259" key="1">
    <source>
        <dbReference type="Pfam" id="PF03372"/>
    </source>
</evidence>
<reference evidence="2" key="1">
    <citation type="submission" date="2023-08" db="EMBL/GenBank/DDBJ databases">
        <title>A de novo genome assembly of Solanum verrucosum Schlechtendal, a Mexican diploid species geographically isolated from the other diploid A-genome species in potato relatives.</title>
        <authorList>
            <person name="Hosaka K."/>
        </authorList>
    </citation>
    <scope>NUCLEOTIDE SEQUENCE</scope>
    <source>
        <tissue evidence="2">Young leaves</tissue>
    </source>
</reference>
<sequence length="397" mass="46398">MVKSLMQKWKVDVYCFQETKISKEVEAMAKQLWSCRWMKCGYLEAEGSCGGVLMMWDIRVWRGTLVEAGQFSITYEFVSTQNLYTWYLTGVYAPHTRDEKLLCWEEIAAVRTICDGPWATCGDFNTVRVMAERRGCSRITNVMKDFSNWIEEMELHDRQLKGGNFTWFRGANHHSAARLDRFLYSREWEETFKNIRQTIMPRVTSDHSPIMLQCGDWWQNKSYFKFENWWLKVDGFKGLVDSWWSEFVVEGCPDYKLSMKLKLLKQKLKEWSKQVGGELGTKINKLLSELGDINLAQDSRLLTEDELMAPGPDGITMSFFKVCWETLKEDLMQTIQNFHQKETFEKSFNATFVALIPKKHGAEELKDFRPISLIVGVYKIIAKLHRKNEEGHWGIGG</sequence>
<proteinExistence type="predicted"/>
<dbReference type="Pfam" id="PF03372">
    <property type="entry name" value="Exo_endo_phos"/>
    <property type="match status" value="1"/>
</dbReference>
<dbReference type="EMBL" id="CP133622">
    <property type="protein sequence ID" value="WMV55565.1"/>
    <property type="molecule type" value="Genomic_DNA"/>
</dbReference>
<dbReference type="Proteomes" id="UP001234989">
    <property type="component" value="Chromosome 11"/>
</dbReference>
<gene>
    <name evidence="2" type="ORF">MTR67_048950</name>
</gene>
<evidence type="ECO:0000313" key="2">
    <source>
        <dbReference type="EMBL" id="WMV55565.1"/>
    </source>
</evidence>
<dbReference type="AlphaFoldDB" id="A0AAF1A047"/>
<dbReference type="GO" id="GO:0003824">
    <property type="term" value="F:catalytic activity"/>
    <property type="evidence" value="ECO:0007669"/>
    <property type="project" value="InterPro"/>
</dbReference>
<organism evidence="2 3">
    <name type="scientific">Solanum verrucosum</name>
    <dbReference type="NCBI Taxonomy" id="315347"/>
    <lineage>
        <taxon>Eukaryota</taxon>
        <taxon>Viridiplantae</taxon>
        <taxon>Streptophyta</taxon>
        <taxon>Embryophyta</taxon>
        <taxon>Tracheophyta</taxon>
        <taxon>Spermatophyta</taxon>
        <taxon>Magnoliopsida</taxon>
        <taxon>eudicotyledons</taxon>
        <taxon>Gunneridae</taxon>
        <taxon>Pentapetalae</taxon>
        <taxon>asterids</taxon>
        <taxon>lamiids</taxon>
        <taxon>Solanales</taxon>
        <taxon>Solanaceae</taxon>
        <taxon>Solanoideae</taxon>
        <taxon>Solaneae</taxon>
        <taxon>Solanum</taxon>
    </lineage>
</organism>
<protein>
    <recommendedName>
        <fullName evidence="1">Endonuclease/exonuclease/phosphatase domain-containing protein</fullName>
    </recommendedName>
</protein>
<accession>A0AAF1A047</accession>
<dbReference type="Gene3D" id="3.60.10.10">
    <property type="entry name" value="Endonuclease/exonuclease/phosphatase"/>
    <property type="match status" value="1"/>
</dbReference>
<keyword evidence="3" id="KW-1185">Reference proteome</keyword>
<dbReference type="InterPro" id="IPR036691">
    <property type="entry name" value="Endo/exonu/phosph_ase_sf"/>
</dbReference>
<dbReference type="SUPFAM" id="SSF56219">
    <property type="entry name" value="DNase I-like"/>
    <property type="match status" value="1"/>
</dbReference>
<dbReference type="PANTHER" id="PTHR33710">
    <property type="entry name" value="BNAC02G09200D PROTEIN"/>
    <property type="match status" value="1"/>
</dbReference>